<dbReference type="PANTHER" id="PTHR43787">
    <property type="entry name" value="FEMO COFACTOR BIOSYNTHESIS PROTEIN NIFB-RELATED"/>
    <property type="match status" value="1"/>
</dbReference>
<protein>
    <submittedName>
        <fullName evidence="8">Radical SAM/SPASM domain-containing protein</fullName>
    </submittedName>
</protein>
<keyword evidence="4" id="KW-0479">Metal-binding</keyword>
<dbReference type="PANTHER" id="PTHR43787:SF3">
    <property type="entry name" value="ARYLSULFATASE REGULATORY PROTEIN"/>
    <property type="match status" value="1"/>
</dbReference>
<name>A0A511RIT0_9DEIN</name>
<dbReference type="GO" id="GO:0046872">
    <property type="term" value="F:metal ion binding"/>
    <property type="evidence" value="ECO:0007669"/>
    <property type="project" value="UniProtKB-KW"/>
</dbReference>
<keyword evidence="2" id="KW-0004">4Fe-4S</keyword>
<dbReference type="Pfam" id="PF04055">
    <property type="entry name" value="Radical_SAM"/>
    <property type="match status" value="1"/>
</dbReference>
<comment type="cofactor">
    <cofactor evidence="1">
        <name>[4Fe-4S] cluster</name>
        <dbReference type="ChEBI" id="CHEBI:49883"/>
    </cofactor>
</comment>
<gene>
    <name evidence="8" type="ORF">ODE01S_09830</name>
</gene>
<evidence type="ECO:0000256" key="2">
    <source>
        <dbReference type="ARBA" id="ARBA00022485"/>
    </source>
</evidence>
<dbReference type="InterPro" id="IPR023885">
    <property type="entry name" value="4Fe4S-binding_SPASM_dom"/>
</dbReference>
<accession>A0A511RIT0</accession>
<dbReference type="InterPro" id="IPR058240">
    <property type="entry name" value="rSAM_sf"/>
</dbReference>
<proteinExistence type="predicted"/>
<reference evidence="8 9" key="1">
    <citation type="submission" date="2019-07" db="EMBL/GenBank/DDBJ databases">
        <title>Whole genome shotgun sequence of Oceanithermus desulfurans NBRC 100063.</title>
        <authorList>
            <person name="Hosoyama A."/>
            <person name="Uohara A."/>
            <person name="Ohji S."/>
            <person name="Ichikawa N."/>
        </authorList>
    </citation>
    <scope>NUCLEOTIDE SEQUENCE [LARGE SCALE GENOMIC DNA]</scope>
    <source>
        <strain evidence="8 9">NBRC 100063</strain>
    </source>
</reference>
<dbReference type="AlphaFoldDB" id="A0A511RIT0"/>
<evidence type="ECO:0000256" key="4">
    <source>
        <dbReference type="ARBA" id="ARBA00022723"/>
    </source>
</evidence>
<keyword evidence="5" id="KW-0408">Iron</keyword>
<dbReference type="Gene3D" id="3.20.20.70">
    <property type="entry name" value="Aldolase class I"/>
    <property type="match status" value="1"/>
</dbReference>
<evidence type="ECO:0000259" key="7">
    <source>
        <dbReference type="PROSITE" id="PS51918"/>
    </source>
</evidence>
<dbReference type="SUPFAM" id="SSF102114">
    <property type="entry name" value="Radical SAM enzymes"/>
    <property type="match status" value="1"/>
</dbReference>
<dbReference type="EMBL" id="BJXN01000005">
    <property type="protein sequence ID" value="GEM89549.1"/>
    <property type="molecule type" value="Genomic_DNA"/>
</dbReference>
<dbReference type="GO" id="GO:0051539">
    <property type="term" value="F:4 iron, 4 sulfur cluster binding"/>
    <property type="evidence" value="ECO:0007669"/>
    <property type="project" value="UniProtKB-KW"/>
</dbReference>
<organism evidence="8 9">
    <name type="scientific">Oceanithermus desulfurans NBRC 100063</name>
    <dbReference type="NCBI Taxonomy" id="1227550"/>
    <lineage>
        <taxon>Bacteria</taxon>
        <taxon>Thermotogati</taxon>
        <taxon>Deinococcota</taxon>
        <taxon>Deinococci</taxon>
        <taxon>Thermales</taxon>
        <taxon>Thermaceae</taxon>
        <taxon>Oceanithermus</taxon>
    </lineage>
</organism>
<comment type="caution">
    <text evidence="8">The sequence shown here is derived from an EMBL/GenBank/DDBJ whole genome shotgun (WGS) entry which is preliminary data.</text>
</comment>
<feature type="domain" description="Radical SAM core" evidence="7">
    <location>
        <begin position="59"/>
        <end position="292"/>
    </location>
</feature>
<dbReference type="CDD" id="cd01335">
    <property type="entry name" value="Radical_SAM"/>
    <property type="match status" value="1"/>
</dbReference>
<dbReference type="OrthoDB" id="9808591at2"/>
<evidence type="ECO:0000256" key="3">
    <source>
        <dbReference type="ARBA" id="ARBA00022691"/>
    </source>
</evidence>
<dbReference type="NCBIfam" id="TIGR04085">
    <property type="entry name" value="rSAM_more_4Fe4S"/>
    <property type="match status" value="1"/>
</dbReference>
<evidence type="ECO:0000313" key="8">
    <source>
        <dbReference type="EMBL" id="GEM89549.1"/>
    </source>
</evidence>
<dbReference type="InterPro" id="IPR013785">
    <property type="entry name" value="Aldolase_TIM"/>
</dbReference>
<dbReference type="Proteomes" id="UP000321827">
    <property type="component" value="Unassembled WGS sequence"/>
</dbReference>
<dbReference type="RefSeq" id="WP_147146459.1">
    <property type="nucleotide sequence ID" value="NZ_BJXN01000005.1"/>
</dbReference>
<dbReference type="SFLD" id="SFLDS00029">
    <property type="entry name" value="Radical_SAM"/>
    <property type="match status" value="1"/>
</dbReference>
<dbReference type="PROSITE" id="PS51918">
    <property type="entry name" value="RADICAL_SAM"/>
    <property type="match status" value="1"/>
</dbReference>
<evidence type="ECO:0000256" key="5">
    <source>
        <dbReference type="ARBA" id="ARBA00023004"/>
    </source>
</evidence>
<keyword evidence="3" id="KW-0949">S-adenosyl-L-methionine</keyword>
<sequence length="404" mass="46278">MSRKPQPYLVKVKNSDNGEPRFFDTLKGRWVATTNTDEVASFEDALHQARLQHLARHFRNDYLQLILLPTEDCNLRCVYCYEDFQLGRMHPDVQQGIRRLVQKRALGLKSLEIGWFGGEPLTAYDIVLDLTRYFVRTAQEHDVLLLQHMTTNGYLLTPDRFVELHELGLRNFQITLDGNEEEHDRKRIGKEGFRTFDTIWNNLESMKDGRRDFVVTVRVNIDQENLSGIPAFVEHLAAAFAGDRRFRLHLHKVGRWGGANDANLKIFDDERALLRLYRLARDEGLQLDLNMNSGSKVCYAALPYSFVVRADGRINKCTVALEAAENQVGRLLPDGSLLLNNERLQPWILGGSLTDSVCQTCAIRPLCEGNACPWVRIRDSKRPCPPLRGREQAYLELQASEAKV</sequence>
<evidence type="ECO:0000256" key="1">
    <source>
        <dbReference type="ARBA" id="ARBA00001966"/>
    </source>
</evidence>
<dbReference type="GO" id="GO:0003824">
    <property type="term" value="F:catalytic activity"/>
    <property type="evidence" value="ECO:0007669"/>
    <property type="project" value="InterPro"/>
</dbReference>
<dbReference type="SFLD" id="SFLDG01067">
    <property type="entry name" value="SPASM/twitch_domain_containing"/>
    <property type="match status" value="1"/>
</dbReference>
<keyword evidence="6" id="KW-0411">Iron-sulfur</keyword>
<evidence type="ECO:0000313" key="9">
    <source>
        <dbReference type="Proteomes" id="UP000321827"/>
    </source>
</evidence>
<dbReference type="InterPro" id="IPR007197">
    <property type="entry name" value="rSAM"/>
</dbReference>
<dbReference type="UniPathway" id="UPA00782"/>
<evidence type="ECO:0000256" key="6">
    <source>
        <dbReference type="ARBA" id="ARBA00023014"/>
    </source>
</evidence>